<sequence length="109" mass="12739">MNQGNKEMNITEMVNNYIGSEVSKMGSREEQKHLMCKLLLEELKNASVEELLPFFRGMDLKKWERQVVVTLSFPTNTIWSNFLDVRYIPHLQDVELLPVIKRKGAEVNE</sequence>
<dbReference type="RefSeq" id="WP_172423451.1">
    <property type="nucleotide sequence ID" value="NZ_CP019717.1"/>
</dbReference>
<name>A0A6C0QV12_9BACL</name>
<reference evidence="1 2" key="1">
    <citation type="journal article" date="2020" name="Int. J. Med. Microbiol.">
        <title>Discovery of Paenibacillus larvae ERIC V: Phenotypic and genomic comparison to genotypes ERIC I-IV reveal different inventories of virulence factors which correlate with epidemiological prevalences of American Foulbrood.</title>
        <authorList>
            <person name="Beims H."/>
            <person name="Bunk B."/>
            <person name="Erler S."/>
            <person name="Mohr K.I."/>
            <person name="Sproer C."/>
            <person name="Pradella S."/>
            <person name="Gunther G."/>
            <person name="Rohde M."/>
            <person name="von der Ohe W."/>
            <person name="Steinert M."/>
        </authorList>
    </citation>
    <scope>NUCLEOTIDE SEQUENCE [LARGE SCALE GENOMIC DNA]</scope>
    <source>
        <strain evidence="1">Eric_V</strain>
    </source>
</reference>
<proteinExistence type="predicted"/>
<evidence type="ECO:0000313" key="1">
    <source>
        <dbReference type="EMBL" id="QHZ52198.1"/>
    </source>
</evidence>
<organism evidence="1 2">
    <name type="scientific">Paenibacillus larvae subsp. larvae</name>
    <dbReference type="NCBI Taxonomy" id="147375"/>
    <lineage>
        <taxon>Bacteria</taxon>
        <taxon>Bacillati</taxon>
        <taxon>Bacillota</taxon>
        <taxon>Bacilli</taxon>
        <taxon>Bacillales</taxon>
        <taxon>Paenibacillaceae</taxon>
        <taxon>Paenibacillus</taxon>
    </lineage>
</organism>
<gene>
    <name evidence="1" type="ORF">ERICV_03084</name>
</gene>
<dbReference type="EMBL" id="CP019717">
    <property type="protein sequence ID" value="QHZ52198.1"/>
    <property type="molecule type" value="Genomic_DNA"/>
</dbReference>
<accession>A0A6C0QV12</accession>
<dbReference type="AlphaFoldDB" id="A0A6C0QV12"/>
<protein>
    <submittedName>
        <fullName evidence="1">Uncharacterized protein</fullName>
    </submittedName>
</protein>
<dbReference type="Proteomes" id="UP000464330">
    <property type="component" value="Chromosome"/>
</dbReference>
<evidence type="ECO:0000313" key="2">
    <source>
        <dbReference type="Proteomes" id="UP000464330"/>
    </source>
</evidence>